<evidence type="ECO:0000313" key="1">
    <source>
        <dbReference type="EMBL" id="OTQ53480.1"/>
    </source>
</evidence>
<proteinExistence type="predicted"/>
<comment type="caution">
    <text evidence="1">The sequence shown here is derived from an EMBL/GenBank/DDBJ whole genome shotgun (WGS) entry which is preliminary data.</text>
</comment>
<dbReference type="Proteomes" id="UP000194968">
    <property type="component" value="Unassembled WGS sequence"/>
</dbReference>
<dbReference type="EMBL" id="NASK01000058">
    <property type="protein sequence ID" value="OTQ53480.1"/>
    <property type="molecule type" value="Genomic_DNA"/>
</dbReference>
<protein>
    <submittedName>
        <fullName evidence="1">Uncharacterized protein</fullName>
    </submittedName>
</protein>
<accession>A0A242NXS2</accession>
<feature type="non-terminal residue" evidence="1">
    <location>
        <position position="241"/>
    </location>
</feature>
<sequence length="241" mass="28786">MINALKHEYDVILYNKLMKHFRDINFSLERKNFPRQWFIKLNQLIKLRKLKPDDILLCSGFAISGFIDLVKDVNCHRVLVLRDTIDVLNNSMKNKKKWLLQDEDYITKITPHFDKIYSFDFDDCKKYKFTYLNQFLPFTIFEMKKIREEVNYNVATKSCFFIGEYLNNRVEVINNLAPILLDNNYKTDFHLINYNLLPKKTELNFKKSDYYSLGSKIGYFDNIEKVKQSDIILEIGQLGQT</sequence>
<dbReference type="AlphaFoldDB" id="A0A242NXS2"/>
<gene>
    <name evidence="1" type="ORF">B6D06_00845</name>
</gene>
<reference evidence="1 2" key="1">
    <citation type="submission" date="2017-03" db="EMBL/GenBank/DDBJ databases">
        <title>Comparative genomics of honeybee gut symbionts reveal geographically distinct and subgroup specific antibiotic resistance.</title>
        <authorList>
            <person name="Ludvigsen J."/>
            <person name="Porcellato D."/>
            <person name="Labee-Lund T.M."/>
            <person name="Amdam G.V."/>
            <person name="Rudi K."/>
        </authorList>
    </citation>
    <scope>NUCLEOTIDE SEQUENCE [LARGE SCALE GENOMIC DNA]</scope>
    <source>
        <strain evidence="1 2">A-4-12</strain>
    </source>
</reference>
<evidence type="ECO:0000313" key="2">
    <source>
        <dbReference type="Proteomes" id="UP000194968"/>
    </source>
</evidence>
<name>A0A242NXS2_9GAMM</name>
<organism evidence="1 2">
    <name type="scientific">Gilliamella apis</name>
    <dbReference type="NCBI Taxonomy" id="1970738"/>
    <lineage>
        <taxon>Bacteria</taxon>
        <taxon>Pseudomonadati</taxon>
        <taxon>Pseudomonadota</taxon>
        <taxon>Gammaproteobacteria</taxon>
        <taxon>Orbales</taxon>
        <taxon>Orbaceae</taxon>
        <taxon>Gilliamella</taxon>
    </lineage>
</organism>